<dbReference type="AlphaFoldDB" id="A0AAX1JZF8"/>
<dbReference type="InterPro" id="IPR015797">
    <property type="entry name" value="NUDIX_hydrolase-like_dom_sf"/>
</dbReference>
<evidence type="ECO:0000259" key="2">
    <source>
        <dbReference type="PROSITE" id="PS51462"/>
    </source>
</evidence>
<protein>
    <submittedName>
        <fullName evidence="3">NUDIX hydrolase</fullName>
    </submittedName>
</protein>
<accession>A0AAX1JZF8</accession>
<dbReference type="PROSITE" id="PS00893">
    <property type="entry name" value="NUDIX_BOX"/>
    <property type="match status" value="1"/>
</dbReference>
<dbReference type="GO" id="GO:0006167">
    <property type="term" value="P:AMP biosynthetic process"/>
    <property type="evidence" value="ECO:0007669"/>
    <property type="project" value="TreeGrafter"/>
</dbReference>
<dbReference type="Gene3D" id="3.90.79.10">
    <property type="entry name" value="Nucleoside Triphosphate Pyrophosphohydrolase"/>
    <property type="match status" value="1"/>
</dbReference>
<dbReference type="InterPro" id="IPR051325">
    <property type="entry name" value="Nudix_hydrolase_domain"/>
</dbReference>
<keyword evidence="1 3" id="KW-0378">Hydrolase</keyword>
<name>A0AAX1JZF8_STRMG</name>
<gene>
    <name evidence="3" type="ORF">IGS65_005140</name>
</gene>
<dbReference type="GO" id="GO:0006754">
    <property type="term" value="P:ATP biosynthetic process"/>
    <property type="evidence" value="ECO:0007669"/>
    <property type="project" value="TreeGrafter"/>
</dbReference>
<feature type="domain" description="Nudix hydrolase" evidence="2">
    <location>
        <begin position="37"/>
        <end position="167"/>
    </location>
</feature>
<dbReference type="InterPro" id="IPR000086">
    <property type="entry name" value="NUDIX_hydrolase_dom"/>
</dbReference>
<dbReference type="PROSITE" id="PS51462">
    <property type="entry name" value="NUDIX"/>
    <property type="match status" value="1"/>
</dbReference>
<reference evidence="4" key="1">
    <citation type="submission" date="2020-12" db="EMBL/GenBank/DDBJ databases">
        <authorList>
            <person name="Wen Z.T."/>
        </authorList>
    </citation>
    <scope>NUCLEOTIDE SEQUENCE [LARGE SCALE GENOMIC DNA]</scope>
    <source>
        <strain evidence="4">27-3</strain>
    </source>
</reference>
<organism evidence="3 4">
    <name type="scientific">Streptococcus mutans</name>
    <dbReference type="NCBI Taxonomy" id="1309"/>
    <lineage>
        <taxon>Bacteria</taxon>
        <taxon>Bacillati</taxon>
        <taxon>Bacillota</taxon>
        <taxon>Bacilli</taxon>
        <taxon>Lactobacillales</taxon>
        <taxon>Streptococcaceae</taxon>
        <taxon>Streptococcus</taxon>
    </lineage>
</organism>
<evidence type="ECO:0000313" key="4">
    <source>
        <dbReference type="Proteomes" id="UP000595884"/>
    </source>
</evidence>
<proteinExistence type="predicted"/>
<dbReference type="InterPro" id="IPR020084">
    <property type="entry name" value="NUDIX_hydrolase_CS"/>
</dbReference>
<dbReference type="PANTHER" id="PTHR21340:SF0">
    <property type="entry name" value="BIS(5'-NUCLEOSYL)-TETRAPHOSPHATASE [ASYMMETRICAL]"/>
    <property type="match status" value="1"/>
</dbReference>
<evidence type="ECO:0000313" key="3">
    <source>
        <dbReference type="EMBL" id="QQL46497.1"/>
    </source>
</evidence>
<dbReference type="SUPFAM" id="SSF55811">
    <property type="entry name" value="Nudix"/>
    <property type="match status" value="1"/>
</dbReference>
<evidence type="ECO:0000256" key="1">
    <source>
        <dbReference type="ARBA" id="ARBA00022801"/>
    </source>
</evidence>
<dbReference type="Proteomes" id="UP000595884">
    <property type="component" value="Chromosome"/>
</dbReference>
<sequence length="171" mass="19850">MAFFSIIKSESDWLTIEGDNMTNHPTFGDKLENVDYKTRYGVYAVIPNKDKTKIILVQAPNGSWFLPGGEIEAGENHLTALERELIEELGFTADIGHYYGQADEYFYSSHRETYFYNPAYLYEVTQFTQVGNPLEDFNHLAWFSIEEAKSKLKRGSHKWGIDCWQKDQEKN</sequence>
<dbReference type="EMBL" id="CP066294">
    <property type="protein sequence ID" value="QQL46497.1"/>
    <property type="molecule type" value="Genomic_DNA"/>
</dbReference>
<dbReference type="Pfam" id="PF00293">
    <property type="entry name" value="NUDIX"/>
    <property type="match status" value="1"/>
</dbReference>
<dbReference type="PANTHER" id="PTHR21340">
    <property type="entry name" value="DIADENOSINE 5,5-P1,P4-TETRAPHOSPHATE PYROPHOSPHOHYDROLASE MUTT"/>
    <property type="match status" value="1"/>
</dbReference>
<dbReference type="RefSeq" id="WP_011074528.1">
    <property type="nucleotide sequence ID" value="NZ_JANDZH010000001.1"/>
</dbReference>
<dbReference type="CDD" id="cd04684">
    <property type="entry name" value="NUDIX_Hydrolase"/>
    <property type="match status" value="1"/>
</dbReference>
<dbReference type="GO" id="GO:0004081">
    <property type="term" value="F:bis(5'-nucleosyl)-tetraphosphatase (asymmetrical) activity"/>
    <property type="evidence" value="ECO:0007669"/>
    <property type="project" value="TreeGrafter"/>
</dbReference>